<dbReference type="InterPro" id="IPR001940">
    <property type="entry name" value="Peptidase_S1C"/>
</dbReference>
<dbReference type="EMBL" id="JRFJ01000001">
    <property type="protein sequence ID" value="KHJ55901.1"/>
    <property type="molecule type" value="Genomic_DNA"/>
</dbReference>
<name>A0A0B1Q954_9HYPH</name>
<dbReference type="InterPro" id="IPR036365">
    <property type="entry name" value="PGBD-like_sf"/>
</dbReference>
<proteinExistence type="predicted"/>
<dbReference type="InterPro" id="IPR002477">
    <property type="entry name" value="Peptidoglycan-bd-like"/>
</dbReference>
<dbReference type="InterPro" id="IPR009003">
    <property type="entry name" value="Peptidase_S1_PA"/>
</dbReference>
<dbReference type="PANTHER" id="PTHR43019">
    <property type="entry name" value="SERINE ENDOPROTEASE DEGS"/>
    <property type="match status" value="1"/>
</dbReference>
<feature type="chain" id="PRO_5002060327" evidence="1">
    <location>
        <begin position="24"/>
        <end position="501"/>
    </location>
</feature>
<feature type="domain" description="Peptidoglycan binding-like" evidence="2">
    <location>
        <begin position="46"/>
        <end position="95"/>
    </location>
</feature>
<dbReference type="STRING" id="370622.LA66_04570"/>
<comment type="caution">
    <text evidence="3">The sequence shown here is derived from an EMBL/GenBank/DDBJ whole genome shotgun (WGS) entry which is preliminary data.</text>
</comment>
<dbReference type="Gene3D" id="1.10.101.10">
    <property type="entry name" value="PGBD-like superfamily/PGBD"/>
    <property type="match status" value="1"/>
</dbReference>
<evidence type="ECO:0000259" key="2">
    <source>
        <dbReference type="Pfam" id="PF01471"/>
    </source>
</evidence>
<dbReference type="SUPFAM" id="SSF50494">
    <property type="entry name" value="Trypsin-like serine proteases"/>
    <property type="match status" value="1"/>
</dbReference>
<dbReference type="Pfam" id="PF13365">
    <property type="entry name" value="Trypsin_2"/>
    <property type="match status" value="1"/>
</dbReference>
<dbReference type="Pfam" id="PF01471">
    <property type="entry name" value="PG_binding_1"/>
    <property type="match status" value="1"/>
</dbReference>
<keyword evidence="3" id="KW-0645">Protease</keyword>
<dbReference type="GO" id="GO:0004252">
    <property type="term" value="F:serine-type endopeptidase activity"/>
    <property type="evidence" value="ECO:0007669"/>
    <property type="project" value="InterPro"/>
</dbReference>
<dbReference type="GO" id="GO:0006508">
    <property type="term" value="P:proteolysis"/>
    <property type="evidence" value="ECO:0007669"/>
    <property type="project" value="UniProtKB-KW"/>
</dbReference>
<dbReference type="PANTHER" id="PTHR43019:SF23">
    <property type="entry name" value="PROTEASE DO-LIKE 5, CHLOROPLASTIC"/>
    <property type="match status" value="1"/>
</dbReference>
<dbReference type="InterPro" id="IPR043504">
    <property type="entry name" value="Peptidase_S1_PA_chymotrypsin"/>
</dbReference>
<keyword evidence="1" id="KW-0732">Signal</keyword>
<dbReference type="InterPro" id="IPR036366">
    <property type="entry name" value="PGBDSf"/>
</dbReference>
<gene>
    <name evidence="3" type="ORF">LA66_04570</name>
</gene>
<protein>
    <submittedName>
        <fullName evidence="3">Serine protease</fullName>
    </submittedName>
</protein>
<keyword evidence="3" id="KW-0378">Hydrolase</keyword>
<dbReference type="SUPFAM" id="SSF47090">
    <property type="entry name" value="PGBD-like"/>
    <property type="match status" value="1"/>
</dbReference>
<dbReference type="Proteomes" id="UP000030826">
    <property type="component" value="Unassembled WGS sequence"/>
</dbReference>
<sequence>MRRTLRAVFAGLLLFSSPAALQAAPTQGDVSAAYEQNTDQDFRVGMQMRLAWTGDYVGPFDGRIGPRSIAAIKSFQGRMGQSATGVMDAAFLDALIGQSDDALRSVGFGWQDDSQTGVRLGLPFELVQEVGATEVGTMWRSPDEALEIETVRFVKEGYSLQDVFDILSTPTDGKVVEASELKADRFRISGREGDRDYVISFQARGGDLRGFSVAYPKAMETSLKPYLVVAEGGFDPFAGEPASQAPDTGPMAELSRDPRYALAFTNNGIMRESATGGERASDAPSGLGGYDVGGELDASGSGFVVSDGWVLTNAHVARTCRSVAVGSFGTASKVVVDDENDLALLKVDADLGRPLPLVTGKPRLGEDVLALGYPLRSILADSLNVTRGNISSLLGLMNDPNYLQISAAVQPGNSGGPVIDLAGRVVGIVTAKLNAVAVADITGDIPQSINFAIRPDVAARFLDENGIAFVAADMDAALETVPDATEKTADSVVPVLCLGTK</sequence>
<reference evidence="3 4" key="1">
    <citation type="submission" date="2014-09" db="EMBL/GenBank/DDBJ databases">
        <title>Isolation and characterization of Aurantimonas altamirensis ON-56566 from clinical sample following a dog bite.</title>
        <authorList>
            <person name="Eshaghi A."/>
            <person name="Li A."/>
            <person name="Shahinas D."/>
            <person name="Bahn P."/>
            <person name="Kus J.V."/>
            <person name="Patel S.N."/>
        </authorList>
    </citation>
    <scope>NUCLEOTIDE SEQUENCE [LARGE SCALE GENOMIC DNA]</scope>
    <source>
        <strain evidence="3 4">ON-56566</strain>
    </source>
</reference>
<accession>A0A0B1Q954</accession>
<organism evidence="3 4">
    <name type="scientific">Aureimonas altamirensis</name>
    <dbReference type="NCBI Taxonomy" id="370622"/>
    <lineage>
        <taxon>Bacteria</taxon>
        <taxon>Pseudomonadati</taxon>
        <taxon>Pseudomonadota</taxon>
        <taxon>Alphaproteobacteria</taxon>
        <taxon>Hyphomicrobiales</taxon>
        <taxon>Aurantimonadaceae</taxon>
        <taxon>Aureimonas</taxon>
    </lineage>
</organism>
<evidence type="ECO:0000313" key="4">
    <source>
        <dbReference type="Proteomes" id="UP000030826"/>
    </source>
</evidence>
<evidence type="ECO:0000256" key="1">
    <source>
        <dbReference type="SAM" id="SignalP"/>
    </source>
</evidence>
<dbReference type="AlphaFoldDB" id="A0A0B1Q954"/>
<dbReference type="OrthoDB" id="1522627at2"/>
<feature type="signal peptide" evidence="1">
    <location>
        <begin position="1"/>
        <end position="23"/>
    </location>
</feature>
<dbReference type="Gene3D" id="2.40.10.10">
    <property type="entry name" value="Trypsin-like serine proteases"/>
    <property type="match status" value="2"/>
</dbReference>
<dbReference type="PRINTS" id="PR00834">
    <property type="entry name" value="PROTEASES2C"/>
</dbReference>
<evidence type="ECO:0000313" key="3">
    <source>
        <dbReference type="EMBL" id="KHJ55901.1"/>
    </source>
</evidence>